<protein>
    <recommendedName>
        <fullName evidence="1">Bacterial spore germination immunoglobulin-like domain-containing protein</fullName>
    </recommendedName>
</protein>
<evidence type="ECO:0000259" key="1">
    <source>
        <dbReference type="Pfam" id="PF10648"/>
    </source>
</evidence>
<dbReference type="STRING" id="1798409.A3I24_02100"/>
<sequence length="138" mass="15466">MRKWIFGLIVVGASALLVWLFIETSWFCCGPDDKSDLIKIFTPKLGEVTVSPLVVTGEARGFWFFEASFPVKLVDEQGNLIVQGIAQAQDEWMTENFVPFKVTLEFSTFATSGFLVLEKDNPSGLPENADEIRAPIRF</sequence>
<proteinExistence type="predicted"/>
<organism evidence="2 3">
    <name type="scientific">Candidatus Harrisonbacteria bacterium RIFCSPLOWO2_02_FULL_41_13b</name>
    <dbReference type="NCBI Taxonomy" id="1798409"/>
    <lineage>
        <taxon>Bacteria</taxon>
        <taxon>Candidatus Harrisoniibacteriota</taxon>
    </lineage>
</organism>
<dbReference type="Proteomes" id="UP000177690">
    <property type="component" value="Unassembled WGS sequence"/>
</dbReference>
<evidence type="ECO:0000313" key="3">
    <source>
        <dbReference type="Proteomes" id="UP000177690"/>
    </source>
</evidence>
<evidence type="ECO:0000313" key="2">
    <source>
        <dbReference type="EMBL" id="OGY67937.1"/>
    </source>
</evidence>
<dbReference type="EMBL" id="MHJL01000011">
    <property type="protein sequence ID" value="OGY67937.1"/>
    <property type="molecule type" value="Genomic_DNA"/>
</dbReference>
<dbReference type="AlphaFoldDB" id="A0A1G1ZVS6"/>
<comment type="caution">
    <text evidence="2">The sequence shown here is derived from an EMBL/GenBank/DDBJ whole genome shotgun (WGS) entry which is preliminary data.</text>
</comment>
<name>A0A1G1ZVS6_9BACT</name>
<accession>A0A1G1ZVS6</accession>
<dbReference type="InterPro" id="IPR018911">
    <property type="entry name" value="Gmad2_Ig-like_dom"/>
</dbReference>
<gene>
    <name evidence="2" type="ORF">A3I24_02100</name>
</gene>
<reference evidence="2 3" key="1">
    <citation type="journal article" date="2016" name="Nat. Commun.">
        <title>Thousands of microbial genomes shed light on interconnected biogeochemical processes in an aquifer system.</title>
        <authorList>
            <person name="Anantharaman K."/>
            <person name="Brown C.T."/>
            <person name="Hug L.A."/>
            <person name="Sharon I."/>
            <person name="Castelle C.J."/>
            <person name="Probst A.J."/>
            <person name="Thomas B.C."/>
            <person name="Singh A."/>
            <person name="Wilkins M.J."/>
            <person name="Karaoz U."/>
            <person name="Brodie E.L."/>
            <person name="Williams K.H."/>
            <person name="Hubbard S.S."/>
            <person name="Banfield J.F."/>
        </authorList>
    </citation>
    <scope>NUCLEOTIDE SEQUENCE [LARGE SCALE GENOMIC DNA]</scope>
</reference>
<dbReference type="Pfam" id="PF10648">
    <property type="entry name" value="Gmad2"/>
    <property type="match status" value="1"/>
</dbReference>
<feature type="domain" description="Bacterial spore germination immunoglobulin-like" evidence="1">
    <location>
        <begin position="38"/>
        <end position="118"/>
    </location>
</feature>